<comment type="caution">
    <text evidence="1">The sequence shown here is derived from an EMBL/GenBank/DDBJ whole genome shotgun (WGS) entry which is preliminary data.</text>
</comment>
<dbReference type="AlphaFoldDB" id="A0A2S5CTH4"/>
<dbReference type="Proteomes" id="UP000237423">
    <property type="component" value="Unassembled WGS sequence"/>
</dbReference>
<gene>
    <name evidence="1" type="ORF">AADEFJLK_01129</name>
</gene>
<reference evidence="1 2" key="1">
    <citation type="submission" date="2017-11" db="EMBL/GenBank/DDBJ databases">
        <title>Draft Genome Sequence of Methylobacter psychrotolerans Sph1T, an Obligate Methanotroph from Low-Temperature Environments.</title>
        <authorList>
            <person name="Oshkin I.Y."/>
            <person name="Miroshnikov K."/>
            <person name="Belova S.E."/>
            <person name="Korzhenkov A."/>
            <person name="Toshchakov S.V."/>
            <person name="Dedysh S.N."/>
        </authorList>
    </citation>
    <scope>NUCLEOTIDE SEQUENCE [LARGE SCALE GENOMIC DNA]</scope>
    <source>
        <strain evidence="1 2">Sph1</strain>
    </source>
</reference>
<name>A0A2S5CTH4_9GAMM</name>
<evidence type="ECO:0000313" key="1">
    <source>
        <dbReference type="EMBL" id="POZ54086.1"/>
    </source>
</evidence>
<evidence type="ECO:0000313" key="2">
    <source>
        <dbReference type="Proteomes" id="UP000237423"/>
    </source>
</evidence>
<sequence>MSQSLSLIEYEADEDGNLYEDHCRVIESAFISPEVISSIEAQKLLEDKTLLEELGEAESSVMKCLEDSSLDKVLSILEIEFIKFLSSEAANNAKNRLIRDEISSLLGDFGTIANLYHVIKLKKEKFWHHPNVVLKLG</sequence>
<protein>
    <submittedName>
        <fullName evidence="1">Uncharacterized protein</fullName>
    </submittedName>
</protein>
<dbReference type="EMBL" id="PGFZ01000001">
    <property type="protein sequence ID" value="POZ54086.1"/>
    <property type="molecule type" value="Genomic_DNA"/>
</dbReference>
<proteinExistence type="predicted"/>
<dbReference type="RefSeq" id="WP_103973565.1">
    <property type="nucleotide sequence ID" value="NZ_PGFZ01000001.1"/>
</dbReference>
<organism evidence="1 2">
    <name type="scientific">Methylovulum psychrotolerans</name>
    <dbReference type="NCBI Taxonomy" id="1704499"/>
    <lineage>
        <taxon>Bacteria</taxon>
        <taxon>Pseudomonadati</taxon>
        <taxon>Pseudomonadota</taxon>
        <taxon>Gammaproteobacteria</taxon>
        <taxon>Methylococcales</taxon>
        <taxon>Methylococcaceae</taxon>
        <taxon>Methylovulum</taxon>
    </lineage>
</organism>
<accession>A0A2S5CTH4</accession>